<evidence type="ECO:0000256" key="2">
    <source>
        <dbReference type="SAM" id="SignalP"/>
    </source>
</evidence>
<keyword evidence="2" id="KW-0732">Signal</keyword>
<sequence length="676" mass="74500">MNRLGSIKWFYVSCFFCFSFCTRHMTEGVDVTASTDFNSPPNNDSVLYPQISDINVTNPVLEPSTVPRNQSKHICCHGKITNETSSISRNHSGESILEEYLLPRTPHELDESNRLQLETTKFIAAEKLVPREEGTIISNEVAKDNSNNSQIIPDRVQSNHSQQNVNPSKITSNFTKPFEELNNRTVGGDDEGELTVSVSSTHPPTGFSNQPEIIEPHSISSNKDDIQKYDGNSTHPKVLSPPHKPEVDSDQSQFTTPNNQIPGEDPSIIIPIRDEPLKEINGGMAGDDRKEGASWTKSPLLRDTFKYLVTDFYPEKILKSLSSGFGSSNRTKNNEGAKPSVVYPLMMEGVSLLLNRFIENGSSESTTENSQGAIRGRIANILTESIGELLQNKFANSGIVSTVENKKSSAEGNTEGIGGMSLETVKSLLPLIQKAESNGEFSDFMSKFLKNPPGELGDLNSLLQNYSPQLNGILSNRRVLDAIAKQSSSQSNPLNLTNIMEQFIPNNGGVGEDGMSPKNPLLRSEFVSKILSKSPVAHLGALDDNIKKLVTTSLERAVSRVRIDENGQIHMSEGMKRMVNKMLQDSDSASTGTSAMDSINGILKAVVQSSPGPLNLTEDTPKSRRNVTHHSHLHRRFFEKYGKDPRVRNSSPSNCQQFSIFVFLAIPITLWSLQVQ</sequence>
<accession>A0A146M1A8</accession>
<feature type="compositionally biased region" description="Polar residues" evidence="1">
    <location>
        <begin position="250"/>
        <end position="261"/>
    </location>
</feature>
<reference evidence="3" key="1">
    <citation type="journal article" date="2016" name="Gigascience">
        <title>De novo construction of an expanded transcriptome assembly for the western tarnished plant bug, Lygus hesperus.</title>
        <authorList>
            <person name="Tassone E.E."/>
            <person name="Geib S.M."/>
            <person name="Hall B."/>
            <person name="Fabrick J.A."/>
            <person name="Brent C.S."/>
            <person name="Hull J.J."/>
        </authorList>
    </citation>
    <scope>NUCLEOTIDE SEQUENCE</scope>
</reference>
<evidence type="ECO:0000313" key="3">
    <source>
        <dbReference type="EMBL" id="JAQ13583.1"/>
    </source>
</evidence>
<evidence type="ECO:0000256" key="1">
    <source>
        <dbReference type="SAM" id="MobiDB-lite"/>
    </source>
</evidence>
<name>A0A146M1A8_LYGHE</name>
<gene>
    <name evidence="3" type="ORF">g.80615</name>
</gene>
<feature type="chain" id="PRO_5007527596" evidence="2">
    <location>
        <begin position="29"/>
        <end position="676"/>
    </location>
</feature>
<organism evidence="3">
    <name type="scientific">Lygus hesperus</name>
    <name type="common">Western plant bug</name>
    <dbReference type="NCBI Taxonomy" id="30085"/>
    <lineage>
        <taxon>Eukaryota</taxon>
        <taxon>Metazoa</taxon>
        <taxon>Ecdysozoa</taxon>
        <taxon>Arthropoda</taxon>
        <taxon>Hexapoda</taxon>
        <taxon>Insecta</taxon>
        <taxon>Pterygota</taxon>
        <taxon>Neoptera</taxon>
        <taxon>Paraneoptera</taxon>
        <taxon>Hemiptera</taxon>
        <taxon>Heteroptera</taxon>
        <taxon>Panheteroptera</taxon>
        <taxon>Cimicomorpha</taxon>
        <taxon>Miridae</taxon>
        <taxon>Mirini</taxon>
        <taxon>Lygus</taxon>
    </lineage>
</organism>
<feature type="compositionally biased region" description="Polar residues" evidence="1">
    <location>
        <begin position="197"/>
        <end position="211"/>
    </location>
</feature>
<feature type="region of interest" description="Disordered" evidence="1">
    <location>
        <begin position="612"/>
        <end position="631"/>
    </location>
</feature>
<feature type="signal peptide" evidence="2">
    <location>
        <begin position="1"/>
        <end position="28"/>
    </location>
</feature>
<dbReference type="AlphaFoldDB" id="A0A146M1A8"/>
<feature type="region of interest" description="Disordered" evidence="1">
    <location>
        <begin position="197"/>
        <end position="268"/>
    </location>
</feature>
<protein>
    <submittedName>
        <fullName evidence="3">Uncharacterized protein</fullName>
    </submittedName>
</protein>
<proteinExistence type="predicted"/>
<dbReference type="EMBL" id="GDHC01005046">
    <property type="protein sequence ID" value="JAQ13583.1"/>
    <property type="molecule type" value="Transcribed_RNA"/>
</dbReference>